<dbReference type="PROSITE" id="PS01123">
    <property type="entry name" value="TNASE_1"/>
    <property type="match status" value="1"/>
</dbReference>
<feature type="compositionally biased region" description="Low complexity" evidence="1">
    <location>
        <begin position="154"/>
        <end position="163"/>
    </location>
</feature>
<sequence>MKMLPFLSGYLKAALLLCCCLPVWAQAAEQGEVVRVWDGDTLHLRDADGRRRKIRLADIDAPEIKQAEGRACRDRLAGHLLYRQVRFEVVAQDRYGREVARIWQGGDDANLRQIAEGCAWHDRRRAARRQPPEQYARYAAAEQEARWQRSGLWQRPRPQAPWQYRRRQAQRRADSP</sequence>
<evidence type="ECO:0000256" key="1">
    <source>
        <dbReference type="SAM" id="MobiDB-lite"/>
    </source>
</evidence>
<dbReference type="PROSITE" id="PS50830">
    <property type="entry name" value="TNASE_3"/>
    <property type="match status" value="1"/>
</dbReference>
<dbReference type="KEGG" id="nsg:H3L94_07510"/>
<proteinExistence type="predicted"/>
<feature type="domain" description="TNase-like" evidence="3">
    <location>
        <begin position="27"/>
        <end position="155"/>
    </location>
</feature>
<evidence type="ECO:0000313" key="5">
    <source>
        <dbReference type="Proteomes" id="UP000514752"/>
    </source>
</evidence>
<feature type="chain" id="PRO_5028066497" evidence="2">
    <location>
        <begin position="28"/>
        <end position="176"/>
    </location>
</feature>
<dbReference type="Gene3D" id="2.40.50.90">
    <property type="match status" value="1"/>
</dbReference>
<dbReference type="GO" id="GO:0004518">
    <property type="term" value="F:nuclease activity"/>
    <property type="evidence" value="ECO:0007669"/>
    <property type="project" value="InterPro"/>
</dbReference>
<protein>
    <submittedName>
        <fullName evidence="4">Thermonuclease family protein</fullName>
    </submittedName>
</protein>
<evidence type="ECO:0000256" key="2">
    <source>
        <dbReference type="SAM" id="SignalP"/>
    </source>
</evidence>
<dbReference type="SUPFAM" id="SSF50199">
    <property type="entry name" value="Staphylococcal nuclease"/>
    <property type="match status" value="1"/>
</dbReference>
<evidence type="ECO:0000259" key="3">
    <source>
        <dbReference type="PROSITE" id="PS50830"/>
    </source>
</evidence>
<dbReference type="InterPro" id="IPR035437">
    <property type="entry name" value="SNase_OB-fold_sf"/>
</dbReference>
<feature type="region of interest" description="Disordered" evidence="1">
    <location>
        <begin position="147"/>
        <end position="176"/>
    </location>
</feature>
<dbReference type="EMBL" id="CP059567">
    <property type="protein sequence ID" value="QMT39719.1"/>
    <property type="molecule type" value="Genomic_DNA"/>
</dbReference>
<reference evidence="4 5" key="1">
    <citation type="submission" date="2020-07" db="EMBL/GenBank/DDBJ databases">
        <title>Genomic diversity of species in the Neisseriaceae family.</title>
        <authorList>
            <person name="Vincent A.T."/>
            <person name="Bernet E."/>
            <person name="Veyrier F.J."/>
        </authorList>
    </citation>
    <scope>NUCLEOTIDE SEQUENCE [LARGE SCALE GENOMIC DNA]</scope>
    <source>
        <strain evidence="4 5">DSM 22244</strain>
    </source>
</reference>
<dbReference type="PROSITE" id="PS01284">
    <property type="entry name" value="TNASE_2"/>
    <property type="match status" value="1"/>
</dbReference>
<evidence type="ECO:0000313" key="4">
    <source>
        <dbReference type="EMBL" id="QMT39719.1"/>
    </source>
</evidence>
<dbReference type="InterPro" id="IPR002071">
    <property type="entry name" value="Thermonucl_AS"/>
</dbReference>
<dbReference type="InterPro" id="IPR016071">
    <property type="entry name" value="Staphylococal_nuclease_OB-fold"/>
</dbReference>
<name>A0A7D7N907_9NEIS</name>
<dbReference type="SMART" id="SM00318">
    <property type="entry name" value="SNc"/>
    <property type="match status" value="1"/>
</dbReference>
<gene>
    <name evidence="4" type="ORF">H3L94_07510</name>
</gene>
<feature type="signal peptide" evidence="2">
    <location>
        <begin position="1"/>
        <end position="27"/>
    </location>
</feature>
<dbReference type="Pfam" id="PF00565">
    <property type="entry name" value="SNase"/>
    <property type="match status" value="1"/>
</dbReference>
<dbReference type="PANTHER" id="PTHR12302:SF26">
    <property type="entry name" value="BLR1266 PROTEIN"/>
    <property type="match status" value="1"/>
</dbReference>
<dbReference type="GO" id="GO:0003676">
    <property type="term" value="F:nucleic acid binding"/>
    <property type="evidence" value="ECO:0007669"/>
    <property type="project" value="InterPro"/>
</dbReference>
<organism evidence="4 5">
    <name type="scientific">Neisseria shayeganii</name>
    <dbReference type="NCBI Taxonomy" id="607712"/>
    <lineage>
        <taxon>Bacteria</taxon>
        <taxon>Pseudomonadati</taxon>
        <taxon>Pseudomonadota</taxon>
        <taxon>Betaproteobacteria</taxon>
        <taxon>Neisseriales</taxon>
        <taxon>Neisseriaceae</taxon>
        <taxon>Neisseria</taxon>
    </lineage>
</organism>
<accession>A0A7D7N907</accession>
<dbReference type="Proteomes" id="UP000514752">
    <property type="component" value="Chromosome"/>
</dbReference>
<dbReference type="PANTHER" id="PTHR12302">
    <property type="entry name" value="EBNA2 BINDING PROTEIN P100"/>
    <property type="match status" value="1"/>
</dbReference>
<keyword evidence="2" id="KW-0732">Signal</keyword>
<dbReference type="AlphaFoldDB" id="A0A7D7N907"/>
<dbReference type="RefSeq" id="WP_182121510.1">
    <property type="nucleotide sequence ID" value="NZ_CP059567.1"/>
</dbReference>